<keyword evidence="8" id="KW-1185">Reference proteome</keyword>
<comment type="similarity">
    <text evidence="2 4">Belongs to the bacterial solute-binding protein 3 family.</text>
</comment>
<dbReference type="PANTHER" id="PTHR35936:SF17">
    <property type="entry name" value="ARGININE-BINDING EXTRACELLULAR PROTEIN ARTP"/>
    <property type="match status" value="1"/>
</dbReference>
<name>A0ABP5F378_9MICO</name>
<sequence>MKKKALSFAAVAAAGLLTLSACGSGSAEPEGPTVEAGKLIHCMNAPYPPFEVAEGDGFAGFDIDLGEKLAEQMGLEYEALNISFESLESGIALDSNQCDIIIAGMAITEERASKMDFTEKYLNDSLAILTKAGAGITSEADLAGHAVGAQQGTTGEDLATDNGATVTQFEDAGLMIQAVSTGQVEAAIANVSIVADAVTSNEGLELAASLDTGEVVGAAVRKGNTELLTEWDTMMTALRESGEYDALVDEWFGEVADAARVTPEA</sequence>
<evidence type="ECO:0000256" key="4">
    <source>
        <dbReference type="RuleBase" id="RU003744"/>
    </source>
</evidence>
<keyword evidence="3 5" id="KW-0732">Signal</keyword>
<dbReference type="SMART" id="SM00062">
    <property type="entry name" value="PBPb"/>
    <property type="match status" value="1"/>
</dbReference>
<evidence type="ECO:0000313" key="8">
    <source>
        <dbReference type="Proteomes" id="UP001500755"/>
    </source>
</evidence>
<dbReference type="InterPro" id="IPR001638">
    <property type="entry name" value="Solute-binding_3/MltF_N"/>
</dbReference>
<feature type="signal peptide" evidence="5">
    <location>
        <begin position="1"/>
        <end position="27"/>
    </location>
</feature>
<feature type="chain" id="PRO_5045667149" evidence="5">
    <location>
        <begin position="28"/>
        <end position="265"/>
    </location>
</feature>
<dbReference type="Gene3D" id="3.40.190.10">
    <property type="entry name" value="Periplasmic binding protein-like II"/>
    <property type="match status" value="2"/>
</dbReference>
<organism evidence="7 8">
    <name type="scientific">Brevibacterium samyangense</name>
    <dbReference type="NCBI Taxonomy" id="366888"/>
    <lineage>
        <taxon>Bacteria</taxon>
        <taxon>Bacillati</taxon>
        <taxon>Actinomycetota</taxon>
        <taxon>Actinomycetes</taxon>
        <taxon>Micrococcales</taxon>
        <taxon>Brevibacteriaceae</taxon>
        <taxon>Brevibacterium</taxon>
    </lineage>
</organism>
<dbReference type="InterPro" id="IPR018313">
    <property type="entry name" value="SBP_3_CS"/>
</dbReference>
<protein>
    <submittedName>
        <fullName evidence="7">Basic amino acid ABC transporter substrate-binding protein</fullName>
    </submittedName>
</protein>
<evidence type="ECO:0000313" key="7">
    <source>
        <dbReference type="EMBL" id="GAA2013391.1"/>
    </source>
</evidence>
<dbReference type="SUPFAM" id="SSF53850">
    <property type="entry name" value="Periplasmic binding protein-like II"/>
    <property type="match status" value="1"/>
</dbReference>
<dbReference type="PROSITE" id="PS01039">
    <property type="entry name" value="SBP_BACTERIAL_3"/>
    <property type="match status" value="1"/>
</dbReference>
<accession>A0ABP5F378</accession>
<dbReference type="EMBL" id="BAAANO010000029">
    <property type="protein sequence ID" value="GAA2013391.1"/>
    <property type="molecule type" value="Genomic_DNA"/>
</dbReference>
<evidence type="ECO:0000256" key="1">
    <source>
        <dbReference type="ARBA" id="ARBA00004196"/>
    </source>
</evidence>
<comment type="caution">
    <text evidence="7">The sequence shown here is derived from an EMBL/GenBank/DDBJ whole genome shotgun (WGS) entry which is preliminary data.</text>
</comment>
<evidence type="ECO:0000256" key="2">
    <source>
        <dbReference type="ARBA" id="ARBA00010333"/>
    </source>
</evidence>
<evidence type="ECO:0000256" key="5">
    <source>
        <dbReference type="SAM" id="SignalP"/>
    </source>
</evidence>
<reference evidence="8" key="1">
    <citation type="journal article" date="2019" name="Int. J. Syst. Evol. Microbiol.">
        <title>The Global Catalogue of Microorganisms (GCM) 10K type strain sequencing project: providing services to taxonomists for standard genome sequencing and annotation.</title>
        <authorList>
            <consortium name="The Broad Institute Genomics Platform"/>
            <consortium name="The Broad Institute Genome Sequencing Center for Infectious Disease"/>
            <person name="Wu L."/>
            <person name="Ma J."/>
        </authorList>
    </citation>
    <scope>NUCLEOTIDE SEQUENCE [LARGE SCALE GENOMIC DNA]</scope>
    <source>
        <strain evidence="8">JCM 14546</strain>
    </source>
</reference>
<gene>
    <name evidence="7" type="ORF">GCM10009755_26330</name>
</gene>
<feature type="domain" description="Solute-binding protein family 3/N-terminal" evidence="6">
    <location>
        <begin position="38"/>
        <end position="255"/>
    </location>
</feature>
<comment type="subcellular location">
    <subcellularLocation>
        <location evidence="1">Cell envelope</location>
    </subcellularLocation>
</comment>
<evidence type="ECO:0000259" key="6">
    <source>
        <dbReference type="SMART" id="SM00062"/>
    </source>
</evidence>
<proteinExistence type="inferred from homology"/>
<dbReference type="PANTHER" id="PTHR35936">
    <property type="entry name" value="MEMBRANE-BOUND LYTIC MUREIN TRANSGLYCOSYLASE F"/>
    <property type="match status" value="1"/>
</dbReference>
<dbReference type="Proteomes" id="UP001500755">
    <property type="component" value="Unassembled WGS sequence"/>
</dbReference>
<dbReference type="Pfam" id="PF00497">
    <property type="entry name" value="SBP_bac_3"/>
    <property type="match status" value="1"/>
</dbReference>
<evidence type="ECO:0000256" key="3">
    <source>
        <dbReference type="ARBA" id="ARBA00022729"/>
    </source>
</evidence>
<dbReference type="CDD" id="cd13530">
    <property type="entry name" value="PBP2_peptides_like"/>
    <property type="match status" value="1"/>
</dbReference>
<dbReference type="RefSeq" id="WP_344310402.1">
    <property type="nucleotide sequence ID" value="NZ_BAAANO010000029.1"/>
</dbReference>
<dbReference type="PROSITE" id="PS51257">
    <property type="entry name" value="PROKAR_LIPOPROTEIN"/>
    <property type="match status" value="1"/>
</dbReference>